<name>A0A160VDN2_9ZZZZ</name>
<reference evidence="1" key="1">
    <citation type="submission" date="2015-10" db="EMBL/GenBank/DDBJ databases">
        <authorList>
            <person name="Gilbert D.G."/>
        </authorList>
    </citation>
    <scope>NUCLEOTIDE SEQUENCE</scope>
</reference>
<protein>
    <submittedName>
        <fullName evidence="1">Uncharacterized protein</fullName>
    </submittedName>
</protein>
<sequence length="186" mass="22001">MSDNFQIEISNMVVFDSRWLDPEDPLYIKYNGKLVRNPEPPEYFIDTLPPGFVVNGFAEMGFDGIVSWLKRVFDKDIMIPVQMSALLYKVKADTLAKLYDMEWSDVAENALRCLILDIWAEGIIVATKKTNTIVLQDWEYFINKEFYDTFKDKYFSIEGLDKWELFKVVKRWYEQMNERSQDSVLD</sequence>
<dbReference type="EMBL" id="FAXC01000072">
    <property type="protein sequence ID" value="CUV08483.1"/>
    <property type="molecule type" value="Genomic_DNA"/>
</dbReference>
<dbReference type="AlphaFoldDB" id="A0A160VDN2"/>
<accession>A0A160VDN2</accession>
<gene>
    <name evidence="1" type="ORF">MGWOODY_Mmi119</name>
</gene>
<proteinExistence type="predicted"/>
<evidence type="ECO:0000313" key="1">
    <source>
        <dbReference type="EMBL" id="CUV08483.1"/>
    </source>
</evidence>
<organism evidence="1">
    <name type="scientific">hydrothermal vent metagenome</name>
    <dbReference type="NCBI Taxonomy" id="652676"/>
    <lineage>
        <taxon>unclassified sequences</taxon>
        <taxon>metagenomes</taxon>
        <taxon>ecological metagenomes</taxon>
    </lineage>
</organism>